<gene>
    <name evidence="2" type="ORF">CBF31_01220</name>
</gene>
<evidence type="ECO:0000259" key="1">
    <source>
        <dbReference type="PROSITE" id="PS51186"/>
    </source>
</evidence>
<dbReference type="GO" id="GO:0016747">
    <property type="term" value="F:acyltransferase activity, transferring groups other than amino-acyl groups"/>
    <property type="evidence" value="ECO:0007669"/>
    <property type="project" value="InterPro"/>
</dbReference>
<dbReference type="EMBL" id="NGJY01000001">
    <property type="protein sequence ID" value="RSU05267.1"/>
    <property type="molecule type" value="Genomic_DNA"/>
</dbReference>
<dbReference type="PROSITE" id="PS51186">
    <property type="entry name" value="GNAT"/>
    <property type="match status" value="1"/>
</dbReference>
<dbReference type="InterPro" id="IPR000182">
    <property type="entry name" value="GNAT_dom"/>
</dbReference>
<dbReference type="Pfam" id="PF00583">
    <property type="entry name" value="Acetyltransf_1"/>
    <property type="match status" value="1"/>
</dbReference>
<comment type="caution">
    <text evidence="2">The sequence shown here is derived from an EMBL/GenBank/DDBJ whole genome shotgun (WGS) entry which is preliminary data.</text>
</comment>
<dbReference type="RefSeq" id="WP_126830151.1">
    <property type="nucleotide sequence ID" value="NZ_CBCRYB010000002.1"/>
</dbReference>
<dbReference type="AlphaFoldDB" id="A0A430ADG1"/>
<dbReference type="Gene3D" id="3.40.630.30">
    <property type="match status" value="1"/>
</dbReference>
<feature type="domain" description="N-acetyltransferase" evidence="1">
    <location>
        <begin position="3"/>
        <end position="167"/>
    </location>
</feature>
<name>A0A430ADG1_9ENTE</name>
<dbReference type="InterPro" id="IPR016181">
    <property type="entry name" value="Acyl_CoA_acyltransferase"/>
</dbReference>
<proteinExistence type="predicted"/>
<dbReference type="Proteomes" id="UP000287101">
    <property type="component" value="Unassembled WGS sequence"/>
</dbReference>
<evidence type="ECO:0000313" key="3">
    <source>
        <dbReference type="Proteomes" id="UP000287101"/>
    </source>
</evidence>
<dbReference type="CDD" id="cd04301">
    <property type="entry name" value="NAT_SF"/>
    <property type="match status" value="1"/>
</dbReference>
<organism evidence="2 3">
    <name type="scientific">Vagococcus fessus</name>
    <dbReference type="NCBI Taxonomy" id="120370"/>
    <lineage>
        <taxon>Bacteria</taxon>
        <taxon>Bacillati</taxon>
        <taxon>Bacillota</taxon>
        <taxon>Bacilli</taxon>
        <taxon>Lactobacillales</taxon>
        <taxon>Enterococcaceae</taxon>
        <taxon>Vagococcus</taxon>
    </lineage>
</organism>
<keyword evidence="3" id="KW-1185">Reference proteome</keyword>
<evidence type="ECO:0000313" key="2">
    <source>
        <dbReference type="EMBL" id="RSU05267.1"/>
    </source>
</evidence>
<sequence>MSREIRSMIESDVTQLDEQFIQQGWGSRLEVLSNYLKEQETKKRWVYVALLDGKVAGYVTLVPLAKEGPFKGKYPEIVDFNVFETFQKQGIGNRLLDEAESQAKDFSKVITLGVGLHKGYGPAQRLYVKRGYIPDGSGVWFNNKNAEMAEPCLNNDDLALYLSKNLL</sequence>
<protein>
    <submittedName>
        <fullName evidence="2">GNAT family N-acetyltransferase</fullName>
    </submittedName>
</protein>
<keyword evidence="2" id="KW-0808">Transferase</keyword>
<reference evidence="2 3" key="1">
    <citation type="submission" date="2017-05" db="EMBL/GenBank/DDBJ databases">
        <title>Vagococcus spp. assemblies.</title>
        <authorList>
            <person name="Gulvik C.A."/>
        </authorList>
    </citation>
    <scope>NUCLEOTIDE SEQUENCE [LARGE SCALE GENOMIC DNA]</scope>
    <source>
        <strain evidence="2 3">CCUG 41755</strain>
    </source>
</reference>
<accession>A0A430ADG1</accession>
<dbReference type="SUPFAM" id="SSF55729">
    <property type="entry name" value="Acyl-CoA N-acyltransferases (Nat)"/>
    <property type="match status" value="1"/>
</dbReference>
<dbReference type="OrthoDB" id="9803772at2"/>